<dbReference type="PANTHER" id="PTHR41282:SF1">
    <property type="entry name" value="CONSERVED TRANSMEMBRANE PROTEIN-RELATED"/>
    <property type="match status" value="1"/>
</dbReference>
<dbReference type="PIRSF" id="PIRSF009160">
    <property type="entry name" value="UCP009160"/>
    <property type="match status" value="1"/>
</dbReference>
<organism evidence="3 4">
    <name type="scientific">Spongiactinospora gelatinilytica</name>
    <dbReference type="NCBI Taxonomy" id="2666298"/>
    <lineage>
        <taxon>Bacteria</taxon>
        <taxon>Bacillati</taxon>
        <taxon>Actinomycetota</taxon>
        <taxon>Actinomycetes</taxon>
        <taxon>Streptosporangiales</taxon>
        <taxon>Streptosporangiaceae</taxon>
        <taxon>Spongiactinospora</taxon>
    </lineage>
</organism>
<dbReference type="Proteomes" id="UP000248544">
    <property type="component" value="Unassembled WGS sequence"/>
</dbReference>
<feature type="transmembrane region" description="Helical" evidence="2">
    <location>
        <begin position="101"/>
        <end position="118"/>
    </location>
</feature>
<keyword evidence="4" id="KW-1185">Reference proteome</keyword>
<evidence type="ECO:0000313" key="4">
    <source>
        <dbReference type="Proteomes" id="UP000248544"/>
    </source>
</evidence>
<protein>
    <recommendedName>
        <fullName evidence="5">Bax inhibitor-1/YccA family protein</fullName>
    </recommendedName>
</protein>
<dbReference type="EMBL" id="POUA01000157">
    <property type="protein sequence ID" value="PZG42290.1"/>
    <property type="molecule type" value="Genomic_DNA"/>
</dbReference>
<dbReference type="PANTHER" id="PTHR41282">
    <property type="entry name" value="CONSERVED TRANSMEMBRANE PROTEIN-RELATED"/>
    <property type="match status" value="1"/>
</dbReference>
<comment type="caution">
    <text evidence="3">The sequence shown here is derived from an EMBL/GenBank/DDBJ whole genome shotgun (WGS) entry which is preliminary data.</text>
</comment>
<feature type="transmembrane region" description="Helical" evidence="2">
    <location>
        <begin position="124"/>
        <end position="146"/>
    </location>
</feature>
<dbReference type="Pfam" id="PF12811">
    <property type="entry name" value="BaxI_1"/>
    <property type="match status" value="1"/>
</dbReference>
<reference evidence="3 4" key="1">
    <citation type="submission" date="2018-01" db="EMBL/GenBank/DDBJ databases">
        <title>Draft genome sequence of Sphaerisporangium sp. 7K107.</title>
        <authorList>
            <person name="Sahin N."/>
            <person name="Saygin H."/>
            <person name="Ay H."/>
        </authorList>
    </citation>
    <scope>NUCLEOTIDE SEQUENCE [LARGE SCALE GENOMIC DNA]</scope>
    <source>
        <strain evidence="3 4">7K107</strain>
    </source>
</reference>
<accession>A0A2W2GXG2</accession>
<feature type="transmembrane region" description="Helical" evidence="2">
    <location>
        <begin position="194"/>
        <end position="213"/>
    </location>
</feature>
<feature type="compositionally biased region" description="Polar residues" evidence="1">
    <location>
        <begin position="1"/>
        <end position="14"/>
    </location>
</feature>
<evidence type="ECO:0000256" key="1">
    <source>
        <dbReference type="SAM" id="MobiDB-lite"/>
    </source>
</evidence>
<dbReference type="AlphaFoldDB" id="A0A2W2GXG2"/>
<sequence>MESKNPIFSRQRQAGRSWGGPTPSPEQLQGMYDAPAYAPPAQRPMTIDDVVVRGFMTLGTLVVAGAAAWVLNVPLGIAIACALVGVVLALIASFKQSTNPALILGYAVFYGVFVGALSHTYEMFFNGIVLQAVLGTAFAFGAVLAVHSLKIIRVTPKLVRFVSAAAIAALGLMLVNLIVGFFNDGGIGIRTDSPLGWVFSIAMILLGCFFLLLDFDSIEQAIRMGAPEKFAWQAAFGLTLSLVWIYLEVLRFVSYFSSSD</sequence>
<proteinExistence type="predicted"/>
<name>A0A2W2GXG2_9ACTN</name>
<feature type="region of interest" description="Disordered" evidence="1">
    <location>
        <begin position="1"/>
        <end position="25"/>
    </location>
</feature>
<gene>
    <name evidence="3" type="ORF">C1I98_20015</name>
</gene>
<keyword evidence="2" id="KW-0472">Membrane</keyword>
<evidence type="ECO:0000313" key="3">
    <source>
        <dbReference type="EMBL" id="PZG42290.1"/>
    </source>
</evidence>
<feature type="transmembrane region" description="Helical" evidence="2">
    <location>
        <begin position="234"/>
        <end position="256"/>
    </location>
</feature>
<dbReference type="InterPro" id="IPR010539">
    <property type="entry name" value="BaxI_1-like"/>
</dbReference>
<keyword evidence="2" id="KW-1133">Transmembrane helix</keyword>
<keyword evidence="2" id="KW-0812">Transmembrane</keyword>
<evidence type="ECO:0008006" key="5">
    <source>
        <dbReference type="Google" id="ProtNLM"/>
    </source>
</evidence>
<feature type="transmembrane region" description="Helical" evidence="2">
    <location>
        <begin position="50"/>
        <end position="69"/>
    </location>
</feature>
<dbReference type="RefSeq" id="WP_111168974.1">
    <property type="nucleotide sequence ID" value="NZ_POUA01000157.1"/>
</dbReference>
<feature type="transmembrane region" description="Helical" evidence="2">
    <location>
        <begin position="75"/>
        <end position="94"/>
    </location>
</feature>
<feature type="transmembrane region" description="Helical" evidence="2">
    <location>
        <begin position="158"/>
        <end position="182"/>
    </location>
</feature>
<evidence type="ECO:0000256" key="2">
    <source>
        <dbReference type="SAM" id="Phobius"/>
    </source>
</evidence>